<evidence type="ECO:0000256" key="6">
    <source>
        <dbReference type="ARBA" id="ARBA00022729"/>
    </source>
</evidence>
<dbReference type="InterPro" id="IPR003591">
    <property type="entry name" value="Leu-rich_rpt_typical-subtyp"/>
</dbReference>
<evidence type="ECO:0000313" key="14">
    <source>
        <dbReference type="EMBL" id="GMN41316.1"/>
    </source>
</evidence>
<evidence type="ECO:0000256" key="2">
    <source>
        <dbReference type="ARBA" id="ARBA00009592"/>
    </source>
</evidence>
<feature type="region of interest" description="Disordered" evidence="12">
    <location>
        <begin position="1"/>
        <end position="25"/>
    </location>
</feature>
<keyword evidence="7" id="KW-0677">Repeat</keyword>
<gene>
    <name evidence="14" type="ORF">TIFTF001_010538</name>
</gene>
<evidence type="ECO:0000313" key="15">
    <source>
        <dbReference type="Proteomes" id="UP001187192"/>
    </source>
</evidence>
<dbReference type="Proteomes" id="UP001187192">
    <property type="component" value="Unassembled WGS sequence"/>
</dbReference>
<evidence type="ECO:0000256" key="13">
    <source>
        <dbReference type="SAM" id="Phobius"/>
    </source>
</evidence>
<evidence type="ECO:0000256" key="11">
    <source>
        <dbReference type="ARBA" id="ARBA00023180"/>
    </source>
</evidence>
<evidence type="ECO:0000256" key="7">
    <source>
        <dbReference type="ARBA" id="ARBA00022737"/>
    </source>
</evidence>
<dbReference type="PRINTS" id="PR00019">
    <property type="entry name" value="LEURICHRPT"/>
</dbReference>
<dbReference type="SMART" id="SM00369">
    <property type="entry name" value="LRR_TYP"/>
    <property type="match status" value="10"/>
</dbReference>
<keyword evidence="15" id="KW-1185">Reference proteome</keyword>
<protein>
    <submittedName>
        <fullName evidence="14">Uncharacterized protein</fullName>
    </submittedName>
</protein>
<dbReference type="InterPro" id="IPR032675">
    <property type="entry name" value="LRR_dom_sf"/>
</dbReference>
<name>A0AA88AJK4_FICCA</name>
<proteinExistence type="inferred from homology"/>
<keyword evidence="3" id="KW-1003">Cell membrane</keyword>
<evidence type="ECO:0000256" key="1">
    <source>
        <dbReference type="ARBA" id="ARBA00004251"/>
    </source>
</evidence>
<dbReference type="Pfam" id="PF00560">
    <property type="entry name" value="LRR_1"/>
    <property type="match status" value="6"/>
</dbReference>
<keyword evidence="5 13" id="KW-0812">Transmembrane</keyword>
<dbReference type="InterPro" id="IPR001611">
    <property type="entry name" value="Leu-rich_rpt"/>
</dbReference>
<dbReference type="PROSITE" id="PS51450">
    <property type="entry name" value="LRR"/>
    <property type="match status" value="2"/>
</dbReference>
<dbReference type="FunFam" id="3.80.10.10:FF:000095">
    <property type="entry name" value="LRR receptor-like serine/threonine-protein kinase GSO1"/>
    <property type="match status" value="1"/>
</dbReference>
<feature type="transmembrane region" description="Helical" evidence="13">
    <location>
        <begin position="791"/>
        <end position="812"/>
    </location>
</feature>
<dbReference type="SUPFAM" id="SSF52047">
    <property type="entry name" value="RNI-like"/>
    <property type="match status" value="1"/>
</dbReference>
<dbReference type="SMART" id="SM00365">
    <property type="entry name" value="LRR_SD22"/>
    <property type="match status" value="6"/>
</dbReference>
<dbReference type="GO" id="GO:0005886">
    <property type="term" value="C:plasma membrane"/>
    <property type="evidence" value="ECO:0007669"/>
    <property type="project" value="UniProtKB-SubCell"/>
</dbReference>
<reference evidence="14" key="1">
    <citation type="submission" date="2023-07" db="EMBL/GenBank/DDBJ databases">
        <title>draft genome sequence of fig (Ficus carica).</title>
        <authorList>
            <person name="Takahashi T."/>
            <person name="Nishimura K."/>
        </authorList>
    </citation>
    <scope>NUCLEOTIDE SEQUENCE</scope>
</reference>
<sequence length="848" mass="94820">MDPTLGHQELEGTKSGAKKQRDERSSTLNAILNSGTELIFFLLGGMKREKQTAASGLGLSVQKNLVMCFIEFDMGTQIPSSISTLRQLRYLNLSYTFMGGNIPPQVANLSNLRVLDLSNNHYTIKSLKWVSHLSSLIDLRLSGIDLGQAYDWLQMVNQLPSLKNLQLSYCMLREVMIMTPSHSVVNSSTSLSILNLSNNNFSVPIYSWLFNLSNSLVHLDLSVNQFEGCVPELFGTMTALTYLDLSRNVNLNGSIPKSFSQMTALTYLDLSHNKLKGAIFPEILGNMSALVYLDLGDNMLEGEIPKSIWNARLLRTLRLDSNNLSGHLPQSSFHQLKQLEVLDISRNSLRGVISEAGFSELSELYYLDLSFNSLALNIDSEWIPPFRLRYIYLGSCKLGPQFPKWLRTQNNYFFLDISNSGISDSVPNWFWNLSTAFQSMNLSNNQITGEIGNISLDFQVESTYDNLDIDLSSNQLEELKVLILTKNKLSAKIPTSIGSLTQIEALRLTDNNFIGELPTTLKNCTWLSVIDFGGNKLSRPIPTSIGENSRGLIILSLRSNFFYGSIPSSLCHLAYLQLLDLSGNDITGSIPKCISNFTAMREGWRDERTTITHIYATHKSSEGMFITEEYEDDVQLQWKGNLMEFRSILRLVKSIDLSCNKLLGKIPVEIVELDGLVSLNLSRNNLGGQIPQEIGQLKSLDVLDLSRNNLHGRIPSSLTQIDRLNTLDLSNNKLSGEIPTGTQLQSFPSTSYIGNAELCGAPLSTKCPSDQEQIVFGATTQEADELLTQGFYISMALGFVVAFWGVCGTLIFNKSFRYSYFKLLNDFGDFLWIMTAIHKAKLLRMIKC</sequence>
<keyword evidence="10" id="KW-0675">Receptor</keyword>
<evidence type="ECO:0000256" key="10">
    <source>
        <dbReference type="ARBA" id="ARBA00023170"/>
    </source>
</evidence>
<evidence type="ECO:0000256" key="4">
    <source>
        <dbReference type="ARBA" id="ARBA00022614"/>
    </source>
</evidence>
<evidence type="ECO:0000256" key="12">
    <source>
        <dbReference type="SAM" id="MobiDB-lite"/>
    </source>
</evidence>
<dbReference type="InterPro" id="IPR046956">
    <property type="entry name" value="RLP23-like"/>
</dbReference>
<evidence type="ECO:0000256" key="5">
    <source>
        <dbReference type="ARBA" id="ARBA00022692"/>
    </source>
</evidence>
<dbReference type="PANTHER" id="PTHR48063">
    <property type="entry name" value="LRR RECEPTOR-LIKE KINASE"/>
    <property type="match status" value="1"/>
</dbReference>
<dbReference type="AlphaFoldDB" id="A0AA88AJK4"/>
<dbReference type="EMBL" id="BTGU01000012">
    <property type="protein sequence ID" value="GMN41316.1"/>
    <property type="molecule type" value="Genomic_DNA"/>
</dbReference>
<comment type="subcellular location">
    <subcellularLocation>
        <location evidence="1">Cell membrane</location>
        <topology evidence="1">Single-pass type I membrane protein</topology>
    </subcellularLocation>
</comment>
<keyword evidence="8 13" id="KW-1133">Transmembrane helix</keyword>
<accession>A0AA88AJK4</accession>
<dbReference type="Gene3D" id="3.80.10.10">
    <property type="entry name" value="Ribonuclease Inhibitor"/>
    <property type="match status" value="4"/>
</dbReference>
<organism evidence="14 15">
    <name type="scientific">Ficus carica</name>
    <name type="common">Common fig</name>
    <dbReference type="NCBI Taxonomy" id="3494"/>
    <lineage>
        <taxon>Eukaryota</taxon>
        <taxon>Viridiplantae</taxon>
        <taxon>Streptophyta</taxon>
        <taxon>Embryophyta</taxon>
        <taxon>Tracheophyta</taxon>
        <taxon>Spermatophyta</taxon>
        <taxon>Magnoliopsida</taxon>
        <taxon>eudicotyledons</taxon>
        <taxon>Gunneridae</taxon>
        <taxon>Pentapetalae</taxon>
        <taxon>rosids</taxon>
        <taxon>fabids</taxon>
        <taxon>Rosales</taxon>
        <taxon>Moraceae</taxon>
        <taxon>Ficeae</taxon>
        <taxon>Ficus</taxon>
    </lineage>
</organism>
<dbReference type="FunFam" id="3.80.10.10:FF:000213">
    <property type="entry name" value="Tyrosine-sulfated glycopeptide receptor 1"/>
    <property type="match status" value="1"/>
</dbReference>
<comment type="similarity">
    <text evidence="2">Belongs to the RLP family.</text>
</comment>
<comment type="caution">
    <text evidence="14">The sequence shown here is derived from an EMBL/GenBank/DDBJ whole genome shotgun (WGS) entry which is preliminary data.</text>
</comment>
<evidence type="ECO:0000256" key="9">
    <source>
        <dbReference type="ARBA" id="ARBA00023136"/>
    </source>
</evidence>
<dbReference type="SUPFAM" id="SSF52058">
    <property type="entry name" value="L domain-like"/>
    <property type="match status" value="2"/>
</dbReference>
<keyword evidence="9 13" id="KW-0472">Membrane</keyword>
<keyword evidence="11" id="KW-0325">Glycoprotein</keyword>
<keyword evidence="4" id="KW-0433">Leucine-rich repeat</keyword>
<dbReference type="PANTHER" id="PTHR48063:SF101">
    <property type="entry name" value="LRR RECEPTOR-LIKE SERINE_THREONINE-PROTEIN KINASE FLS2"/>
    <property type="match status" value="1"/>
</dbReference>
<dbReference type="Pfam" id="PF13855">
    <property type="entry name" value="LRR_8"/>
    <property type="match status" value="2"/>
</dbReference>
<evidence type="ECO:0000256" key="8">
    <source>
        <dbReference type="ARBA" id="ARBA00022989"/>
    </source>
</evidence>
<keyword evidence="6" id="KW-0732">Signal</keyword>
<evidence type="ECO:0000256" key="3">
    <source>
        <dbReference type="ARBA" id="ARBA00022475"/>
    </source>
</evidence>